<evidence type="ECO:0000313" key="2">
    <source>
        <dbReference type="Proteomes" id="UP001144280"/>
    </source>
</evidence>
<gene>
    <name evidence="1" type="ORF">Pa4123_68740</name>
</gene>
<dbReference type="InterPro" id="IPR029063">
    <property type="entry name" value="SAM-dependent_MTases_sf"/>
</dbReference>
<dbReference type="InterPro" id="IPR006764">
    <property type="entry name" value="SAM_dep_MeTrfase_SAV2177_type"/>
</dbReference>
<comment type="caution">
    <text evidence="1">The sequence shown here is derived from an EMBL/GenBank/DDBJ whole genome shotgun (WGS) entry which is preliminary data.</text>
</comment>
<dbReference type="EMBL" id="BSDI01000046">
    <property type="protein sequence ID" value="GLI01598.1"/>
    <property type="molecule type" value="Genomic_DNA"/>
</dbReference>
<dbReference type="PIRSF" id="PIRSF017393">
    <property type="entry name" value="MTase_SAV2177"/>
    <property type="match status" value="1"/>
</dbReference>
<reference evidence="1" key="1">
    <citation type="submission" date="2022-12" db="EMBL/GenBank/DDBJ databases">
        <title>New Phytohabitans aurantiacus sp. RD004123 nov., an actinomycete isolated from soil.</title>
        <authorList>
            <person name="Triningsih D.W."/>
            <person name="Harunari E."/>
            <person name="Igarashi Y."/>
        </authorList>
    </citation>
    <scope>NUCLEOTIDE SEQUENCE</scope>
    <source>
        <strain evidence="1">RD004123</strain>
    </source>
</reference>
<evidence type="ECO:0008006" key="3">
    <source>
        <dbReference type="Google" id="ProtNLM"/>
    </source>
</evidence>
<proteinExistence type="predicted"/>
<dbReference type="Proteomes" id="UP001144280">
    <property type="component" value="Unassembled WGS sequence"/>
</dbReference>
<dbReference type="Gene3D" id="3.40.50.150">
    <property type="entry name" value="Vaccinia Virus protein VP39"/>
    <property type="match status" value="1"/>
</dbReference>
<protein>
    <recommendedName>
        <fullName evidence="3">S-adenosyl methyltransferase</fullName>
    </recommendedName>
</protein>
<dbReference type="SUPFAM" id="SSF53335">
    <property type="entry name" value="S-adenosyl-L-methionine-dependent methyltransferases"/>
    <property type="match status" value="1"/>
</dbReference>
<dbReference type="CDD" id="cd02440">
    <property type="entry name" value="AdoMet_MTases"/>
    <property type="match status" value="1"/>
</dbReference>
<name>A0ABQ5R4W7_9ACTN</name>
<sequence length="266" mass="29432">MEQSWYRELDLDAPSPARVYDYFLGGSHNFAVDREMAQRLVAVKPDVAETMRANRAFLRRAVQHLVEVGVRQFLDLGSGVPTVGNVHEIAQRAAPDARVVYVDVDPIAVAHSTAMLAENPLAGIIRADLRDTETVLGHPVVGKLIDFAEPVGLLVVGVLHQLPGDEPLGAIRRYREVLTPGSYLALTQVTQDGRRTDSTELLKETFDGGYAKGADVMTMRTRPEVLAFFEEFELIDPGLVFVAEWRPEVEVPDPERLSTYAAVGRR</sequence>
<organism evidence="1 2">
    <name type="scientific">Phytohabitans aurantiacus</name>
    <dbReference type="NCBI Taxonomy" id="3016789"/>
    <lineage>
        <taxon>Bacteria</taxon>
        <taxon>Bacillati</taxon>
        <taxon>Actinomycetota</taxon>
        <taxon>Actinomycetes</taxon>
        <taxon>Micromonosporales</taxon>
        <taxon>Micromonosporaceae</taxon>
    </lineage>
</organism>
<evidence type="ECO:0000313" key="1">
    <source>
        <dbReference type="EMBL" id="GLI01598.1"/>
    </source>
</evidence>
<dbReference type="Pfam" id="PF04672">
    <property type="entry name" value="Methyltransf_19"/>
    <property type="match status" value="1"/>
</dbReference>
<keyword evidence="2" id="KW-1185">Reference proteome</keyword>
<accession>A0ABQ5R4W7</accession>
<dbReference type="RefSeq" id="WP_281902741.1">
    <property type="nucleotide sequence ID" value="NZ_BSDI01000046.1"/>
</dbReference>